<comment type="catalytic activity">
    <reaction evidence="13">
        <text>(sulfur carrier)-H + L-cysteine = (sulfur carrier)-SH + L-alanine</text>
        <dbReference type="Rhea" id="RHEA:43892"/>
        <dbReference type="Rhea" id="RHEA-COMP:14737"/>
        <dbReference type="Rhea" id="RHEA-COMP:14739"/>
        <dbReference type="ChEBI" id="CHEBI:29917"/>
        <dbReference type="ChEBI" id="CHEBI:35235"/>
        <dbReference type="ChEBI" id="CHEBI:57972"/>
        <dbReference type="ChEBI" id="CHEBI:64428"/>
        <dbReference type="EC" id="2.8.1.7"/>
    </reaction>
</comment>
<name>A0A7Z0BVX3_9SPHN</name>
<comment type="similarity">
    <text evidence="3">Belongs to the class-V pyridoxal-phosphate-dependent aminotransferase family. NifS/IscS subfamily.</text>
</comment>
<evidence type="ECO:0000256" key="12">
    <source>
        <dbReference type="ARBA" id="ARBA00031911"/>
    </source>
</evidence>
<evidence type="ECO:0000256" key="14">
    <source>
        <dbReference type="SAM" id="MobiDB-lite"/>
    </source>
</evidence>
<evidence type="ECO:0000256" key="3">
    <source>
        <dbReference type="ARBA" id="ARBA00006490"/>
    </source>
</evidence>
<comment type="caution">
    <text evidence="16">The sequence shown here is derived from an EMBL/GenBank/DDBJ whole genome shotgun (WGS) entry which is preliminary data.</text>
</comment>
<evidence type="ECO:0000313" key="17">
    <source>
        <dbReference type="Proteomes" id="UP000522081"/>
    </source>
</evidence>
<dbReference type="PANTHER" id="PTHR11601:SF34">
    <property type="entry name" value="CYSTEINE DESULFURASE"/>
    <property type="match status" value="1"/>
</dbReference>
<keyword evidence="9" id="KW-0408">Iron</keyword>
<dbReference type="GO" id="GO:0005829">
    <property type="term" value="C:cytosol"/>
    <property type="evidence" value="ECO:0007669"/>
    <property type="project" value="TreeGrafter"/>
</dbReference>
<dbReference type="GO" id="GO:0046872">
    <property type="term" value="F:metal ion binding"/>
    <property type="evidence" value="ECO:0007669"/>
    <property type="project" value="UniProtKB-KW"/>
</dbReference>
<evidence type="ECO:0000256" key="7">
    <source>
        <dbReference type="ARBA" id="ARBA00022723"/>
    </source>
</evidence>
<evidence type="ECO:0000256" key="4">
    <source>
        <dbReference type="ARBA" id="ARBA00012239"/>
    </source>
</evidence>
<evidence type="ECO:0000256" key="13">
    <source>
        <dbReference type="ARBA" id="ARBA00050776"/>
    </source>
</evidence>
<protein>
    <recommendedName>
        <fullName evidence="5">Cysteine desulfurase</fullName>
        <ecNumber evidence="4">2.8.1.7</ecNumber>
    </recommendedName>
    <alternativeName>
        <fullName evidence="12">Nitrogenase metalloclusters biosynthesis protein NifS</fullName>
    </alternativeName>
</protein>
<evidence type="ECO:0000256" key="8">
    <source>
        <dbReference type="ARBA" id="ARBA00022898"/>
    </source>
</evidence>
<dbReference type="Proteomes" id="UP000522081">
    <property type="component" value="Unassembled WGS sequence"/>
</dbReference>
<dbReference type="InterPro" id="IPR015422">
    <property type="entry name" value="PyrdxlP-dep_Trfase_small"/>
</dbReference>
<dbReference type="InterPro" id="IPR016454">
    <property type="entry name" value="Cysteine_dSase"/>
</dbReference>
<dbReference type="EC" id="2.8.1.7" evidence="4"/>
<feature type="domain" description="Aminotransferase class V" evidence="15">
    <location>
        <begin position="58"/>
        <end position="418"/>
    </location>
</feature>
<dbReference type="Gene3D" id="1.10.260.50">
    <property type="match status" value="1"/>
</dbReference>
<feature type="region of interest" description="Disordered" evidence="14">
    <location>
        <begin position="1"/>
        <end position="23"/>
    </location>
</feature>
<dbReference type="InterPro" id="IPR000192">
    <property type="entry name" value="Aminotrans_V_dom"/>
</dbReference>
<dbReference type="PIRSF" id="PIRSF005572">
    <property type="entry name" value="NifS"/>
    <property type="match status" value="1"/>
</dbReference>
<evidence type="ECO:0000313" key="16">
    <source>
        <dbReference type="EMBL" id="NYH95795.1"/>
    </source>
</evidence>
<reference evidence="16 17" key="1">
    <citation type="submission" date="2020-07" db="EMBL/GenBank/DDBJ databases">
        <title>Genomic Encyclopedia of Type Strains, Phase IV (KMG-IV): sequencing the most valuable type-strain genomes for metagenomic binning, comparative biology and taxonomic classification.</title>
        <authorList>
            <person name="Goeker M."/>
        </authorList>
    </citation>
    <scope>NUCLEOTIDE SEQUENCE [LARGE SCALE GENOMIC DNA]</scope>
    <source>
        <strain evidence="16 17">DSM 29043</strain>
    </source>
</reference>
<proteinExistence type="inferred from homology"/>
<dbReference type="Gene3D" id="3.90.1150.10">
    <property type="entry name" value="Aspartate Aminotransferase, domain 1"/>
    <property type="match status" value="1"/>
</dbReference>
<keyword evidence="8" id="KW-0663">Pyridoxal phosphate</keyword>
<sequence>MRVEERRIRKKGKGQIGRSPPSKLQRRAIMVALHGQVWSYRCTDFNEGCSLRRPGPAYLDFMASTPVDPSVIDAMADAMSNDWGNPHSDHAHGLQASKIVERSREALATLLGAGEDEILFTSGATEANNLAIKGVMSSAERRGNHLVVSSIEHKCVLEAARSLVKTGIEVTEVKPGADCRVRAEAIAQALRPDTALVSVMHANNETGVIQPVREIAEICHRQGVLFHTDAAQTVGKIDVDFTYIGADLLSFSGHKFYGPKGIGGLAVSRAERLRLVPQLDGGGQQPLGRSGTVPVPLCAGLAAAARLYERHGQSARTHIQSLQRLFEDRITRKGCPFTINPHAERIPGCTSLRAEGVNAEDILLHARGELSASTGSACNSGSIEPSYVLLAQGLSFDEASSSVRIGIGRTTSEADIDRAVTALLAAYEKAYRAAA</sequence>
<evidence type="ECO:0000256" key="1">
    <source>
        <dbReference type="ARBA" id="ARBA00001933"/>
    </source>
</evidence>
<dbReference type="Pfam" id="PF00266">
    <property type="entry name" value="Aminotran_5"/>
    <property type="match status" value="1"/>
</dbReference>
<dbReference type="RefSeq" id="WP_082836102.1">
    <property type="nucleotide sequence ID" value="NZ_BMGF01000003.1"/>
</dbReference>
<evidence type="ECO:0000256" key="9">
    <source>
        <dbReference type="ARBA" id="ARBA00023004"/>
    </source>
</evidence>
<dbReference type="InterPro" id="IPR015424">
    <property type="entry name" value="PyrdxlP-dep_Trfase"/>
</dbReference>
<dbReference type="EMBL" id="JACBZF010000003">
    <property type="protein sequence ID" value="NYH95795.1"/>
    <property type="molecule type" value="Genomic_DNA"/>
</dbReference>
<dbReference type="GO" id="GO:0031071">
    <property type="term" value="F:cysteine desulfurase activity"/>
    <property type="evidence" value="ECO:0007669"/>
    <property type="project" value="UniProtKB-EC"/>
</dbReference>
<evidence type="ECO:0000256" key="5">
    <source>
        <dbReference type="ARBA" id="ARBA00013558"/>
    </source>
</evidence>
<dbReference type="InterPro" id="IPR015421">
    <property type="entry name" value="PyrdxlP-dep_Trfase_major"/>
</dbReference>
<dbReference type="GO" id="GO:0016226">
    <property type="term" value="P:iron-sulfur cluster assembly"/>
    <property type="evidence" value="ECO:0007669"/>
    <property type="project" value="TreeGrafter"/>
</dbReference>
<evidence type="ECO:0000259" key="15">
    <source>
        <dbReference type="Pfam" id="PF00266"/>
    </source>
</evidence>
<gene>
    <name evidence="16" type="ORF">FHS75_002124</name>
</gene>
<dbReference type="PANTHER" id="PTHR11601">
    <property type="entry name" value="CYSTEINE DESULFURYLASE FAMILY MEMBER"/>
    <property type="match status" value="1"/>
</dbReference>
<keyword evidence="11" id="KW-0535">Nitrogen fixation</keyword>
<keyword evidence="6 16" id="KW-0808">Transferase</keyword>
<accession>A0A7Z0BVX3</accession>
<evidence type="ECO:0000256" key="11">
    <source>
        <dbReference type="ARBA" id="ARBA00023231"/>
    </source>
</evidence>
<keyword evidence="7" id="KW-0479">Metal-binding</keyword>
<organism evidence="16 17">
    <name type="scientific">Novosphingobium marinum</name>
    <dbReference type="NCBI Taxonomy" id="1514948"/>
    <lineage>
        <taxon>Bacteria</taxon>
        <taxon>Pseudomonadati</taxon>
        <taxon>Pseudomonadota</taxon>
        <taxon>Alphaproteobacteria</taxon>
        <taxon>Sphingomonadales</taxon>
        <taxon>Sphingomonadaceae</taxon>
        <taxon>Novosphingobium</taxon>
    </lineage>
</organism>
<keyword evidence="17" id="KW-1185">Reference proteome</keyword>
<comment type="cofactor">
    <cofactor evidence="1">
        <name>pyridoxal 5'-phosphate</name>
        <dbReference type="ChEBI" id="CHEBI:597326"/>
    </cofactor>
</comment>
<comment type="function">
    <text evidence="2">Catalyzes the removal of elemental sulfur atoms from cysteine to produce alanine. Seems to participate in the biosynthesis of the nitrogenase metalloclusters by providing the inorganic sulfur required for the Fe-S core formation.</text>
</comment>
<evidence type="ECO:0000256" key="10">
    <source>
        <dbReference type="ARBA" id="ARBA00023014"/>
    </source>
</evidence>
<dbReference type="SUPFAM" id="SSF53383">
    <property type="entry name" value="PLP-dependent transferases"/>
    <property type="match status" value="1"/>
</dbReference>
<evidence type="ECO:0000256" key="6">
    <source>
        <dbReference type="ARBA" id="ARBA00022679"/>
    </source>
</evidence>
<dbReference type="FunFam" id="3.40.640.10:FF:000084">
    <property type="entry name" value="IscS-like cysteine desulfurase"/>
    <property type="match status" value="1"/>
</dbReference>
<evidence type="ECO:0000256" key="2">
    <source>
        <dbReference type="ARBA" id="ARBA00003120"/>
    </source>
</evidence>
<keyword evidence="10" id="KW-0411">Iron-sulfur</keyword>
<dbReference type="Gene3D" id="3.40.640.10">
    <property type="entry name" value="Type I PLP-dependent aspartate aminotransferase-like (Major domain)"/>
    <property type="match status" value="1"/>
</dbReference>
<dbReference type="AlphaFoldDB" id="A0A7Z0BVX3"/>
<dbReference type="GO" id="GO:0051536">
    <property type="term" value="F:iron-sulfur cluster binding"/>
    <property type="evidence" value="ECO:0007669"/>
    <property type="project" value="UniProtKB-KW"/>
</dbReference>